<organism evidence="1 2">
    <name type="scientific">Roseburia hominis</name>
    <dbReference type="NCBI Taxonomy" id="301301"/>
    <lineage>
        <taxon>Bacteria</taxon>
        <taxon>Bacillati</taxon>
        <taxon>Bacillota</taxon>
        <taxon>Clostridia</taxon>
        <taxon>Lachnospirales</taxon>
        <taxon>Lachnospiraceae</taxon>
        <taxon>Roseburia</taxon>
    </lineage>
</organism>
<dbReference type="InterPro" id="IPR056914">
    <property type="entry name" value="Gp53-like"/>
</dbReference>
<reference evidence="1 2" key="1">
    <citation type="submission" date="2018-08" db="EMBL/GenBank/DDBJ databases">
        <title>A genome reference for cultivated species of the human gut microbiota.</title>
        <authorList>
            <person name="Zou Y."/>
            <person name="Xue W."/>
            <person name="Luo G."/>
        </authorList>
    </citation>
    <scope>NUCLEOTIDE SEQUENCE [LARGE SCALE GENOMIC DNA]</scope>
    <source>
        <strain evidence="1 2">AF22-12AC</strain>
    </source>
</reference>
<protein>
    <recommendedName>
        <fullName evidence="3">DUF2190 family protein</fullName>
    </recommendedName>
</protein>
<dbReference type="AlphaFoldDB" id="A0A395V937"/>
<evidence type="ECO:0008006" key="3">
    <source>
        <dbReference type="Google" id="ProtNLM"/>
    </source>
</evidence>
<accession>A0A395V937</accession>
<sequence length="143" mass="14803">MAKRNFNGSQINQSVTIAEQAGAAIDDVRNLILKYDENGDVVVATDGTAPIVGIAIIEAGYNDISGAESGKVAKGDQVDVQIKDIGYILAGGAIKKGEEVTATAGKATKAADGDYVIGVALSNAAENDYVRVQISKYQKNAAK</sequence>
<gene>
    <name evidence="1" type="ORF">DWX93_00760</name>
</gene>
<dbReference type="Pfam" id="PF23982">
    <property type="entry name" value="XM1_gp53_minor_capsid"/>
    <property type="match status" value="1"/>
</dbReference>
<dbReference type="EMBL" id="QRVL01000001">
    <property type="protein sequence ID" value="RGS41903.1"/>
    <property type="molecule type" value="Genomic_DNA"/>
</dbReference>
<dbReference type="RefSeq" id="WP_117483401.1">
    <property type="nucleotide sequence ID" value="NZ_JAWGYD010000004.1"/>
</dbReference>
<evidence type="ECO:0000313" key="2">
    <source>
        <dbReference type="Proteomes" id="UP000266172"/>
    </source>
</evidence>
<name>A0A395V937_9FIRM</name>
<comment type="caution">
    <text evidence="1">The sequence shown here is derived from an EMBL/GenBank/DDBJ whole genome shotgun (WGS) entry which is preliminary data.</text>
</comment>
<proteinExistence type="predicted"/>
<dbReference type="Proteomes" id="UP000266172">
    <property type="component" value="Unassembled WGS sequence"/>
</dbReference>
<evidence type="ECO:0000313" key="1">
    <source>
        <dbReference type="EMBL" id="RGS41903.1"/>
    </source>
</evidence>